<dbReference type="EMBL" id="FZNO01000047">
    <property type="protein sequence ID" value="SNR95856.1"/>
    <property type="molecule type" value="Genomic_DNA"/>
</dbReference>
<dbReference type="Gene3D" id="3.40.190.10">
    <property type="entry name" value="Periplasmic binding protein-like II"/>
    <property type="match status" value="2"/>
</dbReference>
<dbReference type="InterPro" id="IPR005119">
    <property type="entry name" value="LysR_subst-bd"/>
</dbReference>
<evidence type="ECO:0000256" key="4">
    <source>
        <dbReference type="ARBA" id="ARBA00023163"/>
    </source>
</evidence>
<dbReference type="CDD" id="cd08414">
    <property type="entry name" value="PBP2_LTTR_aromatics_like"/>
    <property type="match status" value="1"/>
</dbReference>
<dbReference type="SUPFAM" id="SSF46785">
    <property type="entry name" value="Winged helix' DNA-binding domain"/>
    <property type="match status" value="1"/>
</dbReference>
<dbReference type="OrthoDB" id="3636008at2"/>
<evidence type="ECO:0000259" key="5">
    <source>
        <dbReference type="PROSITE" id="PS50931"/>
    </source>
</evidence>
<dbReference type="Pfam" id="PF03466">
    <property type="entry name" value="LysR_substrate"/>
    <property type="match status" value="1"/>
</dbReference>
<dbReference type="RefSeq" id="WP_089338965.1">
    <property type="nucleotide sequence ID" value="NZ_FZNO01000047.1"/>
</dbReference>
<evidence type="ECO:0000256" key="1">
    <source>
        <dbReference type="ARBA" id="ARBA00009437"/>
    </source>
</evidence>
<dbReference type="Pfam" id="PF00126">
    <property type="entry name" value="HTH_1"/>
    <property type="match status" value="1"/>
</dbReference>
<dbReference type="InterPro" id="IPR000847">
    <property type="entry name" value="LysR_HTH_N"/>
</dbReference>
<evidence type="ECO:0000256" key="3">
    <source>
        <dbReference type="ARBA" id="ARBA00023125"/>
    </source>
</evidence>
<keyword evidence="3 6" id="KW-0238">DNA-binding</keyword>
<dbReference type="Proteomes" id="UP000198403">
    <property type="component" value="Unassembled WGS sequence"/>
</dbReference>
<sequence>MDIRQLRYFVTVVAEGSLTKAAAALHMTQPPLSTSIAQLEQELGVPLLVRGARGTRPTEAGSYLAAVGERLIHELDDIQHDIRSLALGLTGKVTIAAVPTITWELLPEVLLRFLGVAPAVDVTVTDPPPATAIEMVLRNEADLGIIATVSIDQLRETYRSQLHFLRVRTMPLMLAISPSEAPPDEPVSLTDLHGKTWILPGRSLRIRGLPEVFDSFWFGRGLPVPAVRRVSTLQTAIPLVAAGLGVALVPNSLRNMRHAPVVLRPLADPLPPLEAAAFWSADRPPAATVGTLIGVLEELASHE</sequence>
<name>A0A239AJK8_9ACTN</name>
<feature type="domain" description="HTH lysR-type" evidence="5">
    <location>
        <begin position="1"/>
        <end position="58"/>
    </location>
</feature>
<dbReference type="AlphaFoldDB" id="A0A239AJK8"/>
<keyword evidence="2" id="KW-0805">Transcription regulation</keyword>
<comment type="similarity">
    <text evidence="1">Belongs to the LysR transcriptional regulatory family.</text>
</comment>
<dbReference type="GO" id="GO:0003677">
    <property type="term" value="F:DNA binding"/>
    <property type="evidence" value="ECO:0007669"/>
    <property type="project" value="UniProtKB-KW"/>
</dbReference>
<dbReference type="InterPro" id="IPR036390">
    <property type="entry name" value="WH_DNA-bd_sf"/>
</dbReference>
<evidence type="ECO:0000256" key="2">
    <source>
        <dbReference type="ARBA" id="ARBA00023015"/>
    </source>
</evidence>
<evidence type="ECO:0000313" key="7">
    <source>
        <dbReference type="Proteomes" id="UP000198403"/>
    </source>
</evidence>
<dbReference type="PANTHER" id="PTHR30346">
    <property type="entry name" value="TRANSCRIPTIONAL DUAL REGULATOR HCAR-RELATED"/>
    <property type="match status" value="1"/>
</dbReference>
<dbReference type="InterPro" id="IPR036388">
    <property type="entry name" value="WH-like_DNA-bd_sf"/>
</dbReference>
<dbReference type="FunFam" id="1.10.10.10:FF:000001">
    <property type="entry name" value="LysR family transcriptional regulator"/>
    <property type="match status" value="1"/>
</dbReference>
<reference evidence="6 7" key="1">
    <citation type="submission" date="2017-06" db="EMBL/GenBank/DDBJ databases">
        <authorList>
            <person name="Kim H.J."/>
            <person name="Triplett B.A."/>
        </authorList>
    </citation>
    <scope>NUCLEOTIDE SEQUENCE [LARGE SCALE GENOMIC DNA]</scope>
    <source>
        <strain evidence="6 7">DSM 44272</strain>
    </source>
</reference>
<dbReference type="PROSITE" id="PS50931">
    <property type="entry name" value="HTH_LYSR"/>
    <property type="match status" value="1"/>
</dbReference>
<dbReference type="PRINTS" id="PR00039">
    <property type="entry name" value="HTHLYSR"/>
</dbReference>
<evidence type="ECO:0000313" key="6">
    <source>
        <dbReference type="EMBL" id="SNR95856.1"/>
    </source>
</evidence>
<dbReference type="Gene3D" id="1.10.10.10">
    <property type="entry name" value="Winged helix-like DNA-binding domain superfamily/Winged helix DNA-binding domain"/>
    <property type="match status" value="1"/>
</dbReference>
<dbReference type="GO" id="GO:0032993">
    <property type="term" value="C:protein-DNA complex"/>
    <property type="evidence" value="ECO:0007669"/>
    <property type="project" value="TreeGrafter"/>
</dbReference>
<dbReference type="SUPFAM" id="SSF53850">
    <property type="entry name" value="Periplasmic binding protein-like II"/>
    <property type="match status" value="1"/>
</dbReference>
<gene>
    <name evidence="6" type="ORF">SAMN06272737_1479</name>
</gene>
<keyword evidence="7" id="KW-1185">Reference proteome</keyword>
<organism evidence="6 7">
    <name type="scientific">Blastococcus mobilis</name>
    <dbReference type="NCBI Taxonomy" id="1938746"/>
    <lineage>
        <taxon>Bacteria</taxon>
        <taxon>Bacillati</taxon>
        <taxon>Actinomycetota</taxon>
        <taxon>Actinomycetes</taxon>
        <taxon>Geodermatophilales</taxon>
        <taxon>Geodermatophilaceae</taxon>
        <taxon>Blastococcus</taxon>
    </lineage>
</organism>
<dbReference type="PANTHER" id="PTHR30346:SF28">
    <property type="entry name" value="HTH-TYPE TRANSCRIPTIONAL REGULATOR CYNR"/>
    <property type="match status" value="1"/>
</dbReference>
<dbReference type="GO" id="GO:0003700">
    <property type="term" value="F:DNA-binding transcription factor activity"/>
    <property type="evidence" value="ECO:0007669"/>
    <property type="project" value="InterPro"/>
</dbReference>
<accession>A0A239AJK8</accession>
<protein>
    <submittedName>
        <fullName evidence="6">DNA-binding transcriptional regulator, LysR family</fullName>
    </submittedName>
</protein>
<proteinExistence type="inferred from homology"/>
<keyword evidence="4" id="KW-0804">Transcription</keyword>